<dbReference type="PANTHER" id="PTHR42749:SF1">
    <property type="entry name" value="CELL SHAPE-DETERMINING PROTEIN MREB"/>
    <property type="match status" value="1"/>
</dbReference>
<comment type="similarity">
    <text evidence="5 7">Belongs to the FtsA/MreB family.</text>
</comment>
<evidence type="ECO:0000313" key="8">
    <source>
        <dbReference type="EMBL" id="VBB46235.1"/>
    </source>
</evidence>
<evidence type="ECO:0000256" key="3">
    <source>
        <dbReference type="ARBA" id="ARBA00022840"/>
    </source>
</evidence>
<reference evidence="8" key="1">
    <citation type="submission" date="2018-07" db="EMBL/GenBank/DDBJ databases">
        <authorList>
            <consortium name="Genoscope - CEA"/>
            <person name="William W."/>
        </authorList>
    </citation>
    <scope>NUCLEOTIDE SEQUENCE</scope>
    <source>
        <strain evidence="8">IK1</strain>
    </source>
</reference>
<dbReference type="NCBIfam" id="TIGR00904">
    <property type="entry name" value="mreB"/>
    <property type="match status" value="1"/>
</dbReference>
<dbReference type="EMBL" id="UPXX01000031">
    <property type="protein sequence ID" value="VBB46235.1"/>
    <property type="molecule type" value="Genomic_DNA"/>
</dbReference>
<dbReference type="Gene3D" id="3.30.420.40">
    <property type="match status" value="2"/>
</dbReference>
<feature type="binding site" evidence="7">
    <location>
        <begin position="167"/>
        <end position="169"/>
    </location>
    <ligand>
        <name>ATP</name>
        <dbReference type="ChEBI" id="CHEBI:30616"/>
    </ligand>
</feature>
<keyword evidence="2 7" id="KW-0547">Nucleotide-binding</keyword>
<dbReference type="GO" id="GO:0005524">
    <property type="term" value="F:ATP binding"/>
    <property type="evidence" value="ECO:0007669"/>
    <property type="project" value="UniProtKB-KW"/>
</dbReference>
<organism evidence="8">
    <name type="scientific">Uncultured Desulfatiglans sp</name>
    <dbReference type="NCBI Taxonomy" id="1748965"/>
    <lineage>
        <taxon>Bacteria</taxon>
        <taxon>Pseudomonadati</taxon>
        <taxon>Thermodesulfobacteriota</taxon>
        <taxon>Desulfobacteria</taxon>
        <taxon>Desulfatiglandales</taxon>
        <taxon>Desulfatiglandaceae</taxon>
        <taxon>Desulfatiglans</taxon>
        <taxon>environmental samples</taxon>
    </lineage>
</organism>
<dbReference type="NCBIfam" id="NF010539">
    <property type="entry name" value="PRK13927.1"/>
    <property type="match status" value="1"/>
</dbReference>
<comment type="subunit">
    <text evidence="7">Forms polymers.</text>
</comment>
<accession>A0A653AE96</accession>
<keyword evidence="1 7" id="KW-0963">Cytoplasm</keyword>
<comment type="function">
    <text evidence="7">Forms membrane-associated dynamic filaments that are essential for cell shape determination. Acts by regulating cell wall synthesis and cell elongation, and thus cell shape. A feedback loop between cell geometry and MreB localization may maintain elongated cell shape by targeting cell wall growth to regions of negative cell wall curvature.</text>
</comment>
<dbReference type="GO" id="GO:0008360">
    <property type="term" value="P:regulation of cell shape"/>
    <property type="evidence" value="ECO:0007669"/>
    <property type="project" value="UniProtKB-UniRule"/>
</dbReference>
<feature type="binding site" evidence="7">
    <location>
        <begin position="215"/>
        <end position="218"/>
    </location>
    <ligand>
        <name>ATP</name>
        <dbReference type="ChEBI" id="CHEBI:30616"/>
    </ligand>
</feature>
<dbReference type="CDD" id="cd10225">
    <property type="entry name" value="ASKHA_NBD_MreB-like"/>
    <property type="match status" value="1"/>
</dbReference>
<dbReference type="HAMAP" id="MF_02207">
    <property type="entry name" value="MreB"/>
    <property type="match status" value="1"/>
</dbReference>
<dbReference type="AlphaFoldDB" id="A0A653AE96"/>
<keyword evidence="4 7" id="KW-0133">Cell shape</keyword>
<dbReference type="SUPFAM" id="SSF53067">
    <property type="entry name" value="Actin-like ATPase domain"/>
    <property type="match status" value="2"/>
</dbReference>
<evidence type="ECO:0000256" key="4">
    <source>
        <dbReference type="ARBA" id="ARBA00022960"/>
    </source>
</evidence>
<dbReference type="FunFam" id="3.30.420.40:FF:000016">
    <property type="entry name" value="Rod shape-determining protein mreB"/>
    <property type="match status" value="1"/>
</dbReference>
<dbReference type="Pfam" id="PF06723">
    <property type="entry name" value="MreB_Mbl"/>
    <property type="match status" value="1"/>
</dbReference>
<evidence type="ECO:0000256" key="1">
    <source>
        <dbReference type="ARBA" id="ARBA00022490"/>
    </source>
</evidence>
<proteinExistence type="inferred from homology"/>
<keyword evidence="3 7" id="KW-0067">ATP-binding</keyword>
<evidence type="ECO:0000256" key="5">
    <source>
        <dbReference type="ARBA" id="ARBA00023458"/>
    </source>
</evidence>
<sequence>MLFDPVLGLFSNDLAIDLGTANTLVYVKGKGIVLSEPSVVAVRKDAKGTNRVLAVGREAKMMVGRTPGNIVAIRPMKDGVIADFEITEAMLRHFIRKVHNRRNLLRPRIIICVPSGITQVEKRAVRESAESAGAREVFLIEEPMAAAIGAGLPITEPTANMVVDIGGGTTEVAVISLAGIVYSRSVRVAGDKMDDAILQYIKRKYNLLIGVRTSEIIKTTIGNAYPSKEIQTIEVKGRDLVTGIPKILTIDSEEVRSAISEQVETIVETVRIALEQTPPELAADIVDKGIMLTGGGSLLKNLDVLLREETKLPITVAEDPLAAVVLGSGKALDTLAILKEVAVST</sequence>
<feature type="binding site" evidence="7">
    <location>
        <begin position="295"/>
        <end position="298"/>
    </location>
    <ligand>
        <name>ATP</name>
        <dbReference type="ChEBI" id="CHEBI:30616"/>
    </ligand>
</feature>
<dbReference type="InterPro" id="IPR043129">
    <property type="entry name" value="ATPase_NBD"/>
</dbReference>
<evidence type="ECO:0000256" key="7">
    <source>
        <dbReference type="HAMAP-Rule" id="MF_02207"/>
    </source>
</evidence>
<dbReference type="GO" id="GO:0005737">
    <property type="term" value="C:cytoplasm"/>
    <property type="evidence" value="ECO:0007669"/>
    <property type="project" value="UniProtKB-SubCell"/>
</dbReference>
<protein>
    <recommendedName>
        <fullName evidence="6 7">Cell shape-determining protein MreB</fullName>
    </recommendedName>
</protein>
<dbReference type="InterPro" id="IPR056546">
    <property type="entry name" value="MreB_MamK-like"/>
</dbReference>
<dbReference type="PRINTS" id="PR01652">
    <property type="entry name" value="SHAPEPROTEIN"/>
</dbReference>
<dbReference type="GO" id="GO:0000902">
    <property type="term" value="P:cell morphogenesis"/>
    <property type="evidence" value="ECO:0007669"/>
    <property type="project" value="InterPro"/>
</dbReference>
<comment type="subcellular location">
    <subcellularLocation>
        <location evidence="7">Cytoplasm</location>
    </subcellularLocation>
    <text evidence="7">Membrane-associated.</text>
</comment>
<dbReference type="InterPro" id="IPR004753">
    <property type="entry name" value="MreB"/>
</dbReference>
<evidence type="ECO:0000256" key="6">
    <source>
        <dbReference type="ARBA" id="ARBA00067319"/>
    </source>
</evidence>
<evidence type="ECO:0000256" key="2">
    <source>
        <dbReference type="ARBA" id="ARBA00022741"/>
    </source>
</evidence>
<name>A0A653AE96_UNCDX</name>
<feature type="binding site" evidence="7">
    <location>
        <begin position="20"/>
        <end position="22"/>
    </location>
    <ligand>
        <name>ATP</name>
        <dbReference type="ChEBI" id="CHEBI:30616"/>
    </ligand>
</feature>
<gene>
    <name evidence="7 8" type="primary">mreB</name>
    <name evidence="8" type="ORF">TRIP_B40153</name>
</gene>
<dbReference type="PANTHER" id="PTHR42749">
    <property type="entry name" value="CELL SHAPE-DETERMINING PROTEIN MREB"/>
    <property type="match status" value="1"/>
</dbReference>